<dbReference type="GO" id="GO:0016787">
    <property type="term" value="F:hydrolase activity"/>
    <property type="evidence" value="ECO:0007669"/>
    <property type="project" value="UniProtKB-KW"/>
</dbReference>
<gene>
    <name evidence="2" type="ORF">NSPWAT_1433</name>
</gene>
<dbReference type="CDD" id="cd00085">
    <property type="entry name" value="HNHc"/>
    <property type="match status" value="1"/>
</dbReference>
<keyword evidence="2" id="KW-0255">Endonuclease</keyword>
<dbReference type="Proteomes" id="UP001157733">
    <property type="component" value="Chromosome"/>
</dbReference>
<name>A0ABN8VZM9_9BACT</name>
<organism evidence="2 3">
    <name type="scientific">Nitrospina watsonii</name>
    <dbReference type="NCBI Taxonomy" id="1323948"/>
    <lineage>
        <taxon>Bacteria</taxon>
        <taxon>Pseudomonadati</taxon>
        <taxon>Nitrospinota/Tectimicrobiota group</taxon>
        <taxon>Nitrospinota</taxon>
        <taxon>Nitrospinia</taxon>
        <taxon>Nitrospinales</taxon>
        <taxon>Nitrospinaceae</taxon>
        <taxon>Nitrospina</taxon>
    </lineage>
</organism>
<dbReference type="RefSeq" id="WP_282011195.1">
    <property type="nucleotide sequence ID" value="NZ_OX336137.1"/>
</dbReference>
<dbReference type="Pfam" id="PF14279">
    <property type="entry name" value="HNH_5"/>
    <property type="match status" value="1"/>
</dbReference>
<dbReference type="EMBL" id="OX336137">
    <property type="protein sequence ID" value="CAI2718292.1"/>
    <property type="molecule type" value="Genomic_DNA"/>
</dbReference>
<dbReference type="Gene3D" id="1.10.30.50">
    <property type="match status" value="1"/>
</dbReference>
<protein>
    <submittedName>
        <fullName evidence="2">HNH endonuclease</fullName>
        <ecNumber evidence="2">3.1.-.-</ecNumber>
    </submittedName>
</protein>
<keyword evidence="2" id="KW-0378">Hydrolase</keyword>
<accession>A0ABN8VZM9</accession>
<proteinExistence type="predicted"/>
<dbReference type="InterPro" id="IPR003615">
    <property type="entry name" value="HNH_nuc"/>
</dbReference>
<keyword evidence="2" id="KW-0540">Nuclease</keyword>
<keyword evidence="3" id="KW-1185">Reference proteome</keyword>
<dbReference type="EC" id="3.1.-.-" evidence="2"/>
<reference evidence="2 3" key="1">
    <citation type="submission" date="2022-09" db="EMBL/GenBank/DDBJ databases">
        <authorList>
            <person name="Kop L."/>
        </authorList>
    </citation>
    <scope>NUCLEOTIDE SEQUENCE [LARGE SCALE GENOMIC DNA]</scope>
    <source>
        <strain evidence="2 3">347</strain>
    </source>
</reference>
<feature type="domain" description="HNH nuclease" evidence="1">
    <location>
        <begin position="73"/>
        <end position="124"/>
    </location>
</feature>
<dbReference type="PANTHER" id="PTHR33877">
    <property type="entry name" value="SLL1193 PROTEIN"/>
    <property type="match status" value="1"/>
</dbReference>
<dbReference type="PANTHER" id="PTHR33877:SF2">
    <property type="entry name" value="OS07G0170200 PROTEIN"/>
    <property type="match status" value="1"/>
</dbReference>
<evidence type="ECO:0000313" key="3">
    <source>
        <dbReference type="Proteomes" id="UP001157733"/>
    </source>
</evidence>
<evidence type="ECO:0000313" key="2">
    <source>
        <dbReference type="EMBL" id="CAI2718292.1"/>
    </source>
</evidence>
<sequence length="180" mass="20558">MLDSLKILVLNYTYEPLQFCCAKRGLLMVLSGRAEEIESDGYVIRSPSLSFPLPTVIRVLKIVNRNRRKQVAFSKKNILRRDNYTCQYCGEREHLLTVDHIMPKSRGGKTSWTNVVVACKPCNLKKGNRTAAEANMKLVKKPTRPEFNFHSFLIPEGPPSHIASWKKYLPHTVVRGPSFN</sequence>
<dbReference type="GO" id="GO:0004519">
    <property type="term" value="F:endonuclease activity"/>
    <property type="evidence" value="ECO:0007669"/>
    <property type="project" value="UniProtKB-KW"/>
</dbReference>
<dbReference type="SMART" id="SM00507">
    <property type="entry name" value="HNHc"/>
    <property type="match status" value="1"/>
</dbReference>
<evidence type="ECO:0000259" key="1">
    <source>
        <dbReference type="SMART" id="SM00507"/>
    </source>
</evidence>
<dbReference type="InterPro" id="IPR029471">
    <property type="entry name" value="HNH_5"/>
</dbReference>
<dbReference type="InterPro" id="IPR052892">
    <property type="entry name" value="NA-targeting_endonuclease"/>
</dbReference>